<dbReference type="PANTHER" id="PTHR39180">
    <property type="match status" value="1"/>
</dbReference>
<name>A0A8J4M359_9BACL</name>
<reference evidence="1" key="1">
    <citation type="submission" date="2021-04" db="EMBL/GenBank/DDBJ databases">
        <title>Draft genome sequence of Xylanibacillus composti strain K13.</title>
        <authorList>
            <person name="Uke A."/>
            <person name="Chhe C."/>
            <person name="Baramee S."/>
            <person name="Kosugi A."/>
        </authorList>
    </citation>
    <scope>NUCLEOTIDE SEQUENCE</scope>
    <source>
        <strain evidence="1">K13</strain>
    </source>
</reference>
<proteinExistence type="predicted"/>
<dbReference type="EMBL" id="BOVK01000051">
    <property type="protein sequence ID" value="GIQ70575.1"/>
    <property type="molecule type" value="Genomic_DNA"/>
</dbReference>
<dbReference type="Pfam" id="PF07849">
    <property type="entry name" value="DUF1641"/>
    <property type="match status" value="1"/>
</dbReference>
<dbReference type="Proteomes" id="UP000677918">
    <property type="component" value="Unassembled WGS sequence"/>
</dbReference>
<sequence length="142" mass="15683">MVEATLDAEKAKAETAARTDVTEQLLKPEAQEALAALIEQLPKIAEMMTTLTQVHDFAKKVATDRVLIEDTIAGLQEILKPLEEKAKFIAATTIEANERAEKDSTTIGVFGLMKMLKDPEIQKLLRFGQAYLDVLGEKKKQG</sequence>
<protein>
    <recommendedName>
        <fullName evidence="3">DUF1641 domain-containing protein</fullName>
    </recommendedName>
</protein>
<evidence type="ECO:0008006" key="3">
    <source>
        <dbReference type="Google" id="ProtNLM"/>
    </source>
</evidence>
<dbReference type="RefSeq" id="WP_213413393.1">
    <property type="nucleotide sequence ID" value="NZ_BOVK01000051.1"/>
</dbReference>
<dbReference type="AlphaFoldDB" id="A0A8J4M359"/>
<accession>A0A8J4M359</accession>
<keyword evidence="2" id="KW-1185">Reference proteome</keyword>
<evidence type="ECO:0000313" key="2">
    <source>
        <dbReference type="Proteomes" id="UP000677918"/>
    </source>
</evidence>
<dbReference type="PANTHER" id="PTHR39180:SF2">
    <property type="entry name" value="DUF1641 DOMAIN-CONTAINING PROTEIN"/>
    <property type="match status" value="1"/>
</dbReference>
<dbReference type="InterPro" id="IPR012440">
    <property type="entry name" value="DUF1641"/>
</dbReference>
<evidence type="ECO:0000313" key="1">
    <source>
        <dbReference type="EMBL" id="GIQ70575.1"/>
    </source>
</evidence>
<organism evidence="1 2">
    <name type="scientific">Xylanibacillus composti</name>
    <dbReference type="NCBI Taxonomy" id="1572762"/>
    <lineage>
        <taxon>Bacteria</taxon>
        <taxon>Bacillati</taxon>
        <taxon>Bacillota</taxon>
        <taxon>Bacilli</taxon>
        <taxon>Bacillales</taxon>
        <taxon>Paenibacillaceae</taxon>
        <taxon>Xylanibacillus</taxon>
    </lineage>
</organism>
<gene>
    <name evidence="1" type="primary">yjlC</name>
    <name evidence="1" type="ORF">XYCOK13_33990</name>
</gene>
<comment type="caution">
    <text evidence="1">The sequence shown here is derived from an EMBL/GenBank/DDBJ whole genome shotgun (WGS) entry which is preliminary data.</text>
</comment>